<dbReference type="PANTHER" id="PTHR43398">
    <property type="entry name" value="DOLICHOL-PHOSPHATE MANNOSYLTRANSFERASE SUBUNIT 1"/>
    <property type="match status" value="1"/>
</dbReference>
<protein>
    <submittedName>
        <fullName evidence="5">Glycosyltransferase involved in cell wall bisynthesis</fullName>
    </submittedName>
</protein>
<evidence type="ECO:0000313" key="5">
    <source>
        <dbReference type="EMBL" id="SCB73553.1"/>
    </source>
</evidence>
<dbReference type="SUPFAM" id="SSF53448">
    <property type="entry name" value="Nucleotide-diphospho-sugar transferases"/>
    <property type="match status" value="2"/>
</dbReference>
<dbReference type="GO" id="GO:0009247">
    <property type="term" value="P:glycolipid biosynthetic process"/>
    <property type="evidence" value="ECO:0007669"/>
    <property type="project" value="TreeGrafter"/>
</dbReference>
<evidence type="ECO:0000256" key="3">
    <source>
        <dbReference type="ARBA" id="ARBA00022679"/>
    </source>
</evidence>
<dbReference type="AlphaFoldDB" id="A0A0V8HPH0"/>
<evidence type="ECO:0000313" key="6">
    <source>
        <dbReference type="Proteomes" id="UP000181997"/>
    </source>
</evidence>
<dbReference type="Pfam" id="PF00535">
    <property type="entry name" value="Glycos_transf_2"/>
    <property type="match status" value="2"/>
</dbReference>
<dbReference type="InterPro" id="IPR029044">
    <property type="entry name" value="Nucleotide-diphossugar_trans"/>
</dbReference>
<dbReference type="EMBL" id="FMAU01000001">
    <property type="protein sequence ID" value="SCB73553.1"/>
    <property type="molecule type" value="Genomic_DNA"/>
</dbReference>
<gene>
    <name evidence="5" type="ORF">GA0061094_0156</name>
</gene>
<feature type="domain" description="Glycosyltransferase 2-like" evidence="4">
    <location>
        <begin position="267"/>
        <end position="367"/>
    </location>
</feature>
<dbReference type="Proteomes" id="UP000181997">
    <property type="component" value="Unassembled WGS sequence"/>
</dbReference>
<organism evidence="5 6">
    <name type="scientific">[Bacillus] enclensis</name>
    <dbReference type="NCBI Taxonomy" id="1402860"/>
    <lineage>
        <taxon>Bacteria</taxon>
        <taxon>Bacillati</taxon>
        <taxon>Bacillota</taxon>
        <taxon>Bacilli</taxon>
        <taxon>Bacillales</taxon>
        <taxon>Bacillaceae</taxon>
        <taxon>Rossellomorea</taxon>
    </lineage>
</organism>
<feature type="domain" description="Glycosyltransferase 2-like" evidence="4">
    <location>
        <begin position="7"/>
        <end position="121"/>
    </location>
</feature>
<dbReference type="PANTHER" id="PTHR43398:SF1">
    <property type="entry name" value="DOLICHOL-PHOSPHATE MANNOSYLTRANSFERASE SUBUNIT 1"/>
    <property type="match status" value="1"/>
</dbReference>
<reference evidence="6" key="1">
    <citation type="submission" date="2016-08" db="EMBL/GenBank/DDBJ databases">
        <authorList>
            <person name="Varghese N."/>
            <person name="Submissions Spin"/>
        </authorList>
    </citation>
    <scope>NUCLEOTIDE SEQUENCE [LARGE SCALE GENOMIC DNA]</scope>
    <source>
        <strain evidence="6">SGD-1123</strain>
    </source>
</reference>
<dbReference type="GO" id="GO:0004582">
    <property type="term" value="F:dolichyl-phosphate beta-D-mannosyltransferase activity"/>
    <property type="evidence" value="ECO:0007669"/>
    <property type="project" value="InterPro"/>
</dbReference>
<evidence type="ECO:0000256" key="1">
    <source>
        <dbReference type="ARBA" id="ARBA00006739"/>
    </source>
</evidence>
<dbReference type="CDD" id="cd00761">
    <property type="entry name" value="Glyco_tranf_GTA_type"/>
    <property type="match status" value="2"/>
</dbReference>
<name>A0A0V8HPH0_9BACI</name>
<keyword evidence="3 5" id="KW-0808">Transferase</keyword>
<keyword evidence="6" id="KW-1185">Reference proteome</keyword>
<dbReference type="InterPro" id="IPR001173">
    <property type="entry name" value="Glyco_trans_2-like"/>
</dbReference>
<dbReference type="GO" id="GO:0016020">
    <property type="term" value="C:membrane"/>
    <property type="evidence" value="ECO:0007669"/>
    <property type="project" value="GOC"/>
</dbReference>
<proteinExistence type="inferred from homology"/>
<evidence type="ECO:0000259" key="4">
    <source>
        <dbReference type="Pfam" id="PF00535"/>
    </source>
</evidence>
<keyword evidence="2" id="KW-0328">Glycosyltransferase</keyword>
<evidence type="ECO:0000256" key="2">
    <source>
        <dbReference type="ARBA" id="ARBA00022676"/>
    </source>
</evidence>
<dbReference type="Gene3D" id="3.90.550.10">
    <property type="entry name" value="Spore Coat Polysaccharide Biosynthesis Protein SpsA, Chain A"/>
    <property type="match status" value="2"/>
</dbReference>
<dbReference type="InterPro" id="IPR039528">
    <property type="entry name" value="DPM1-like"/>
</dbReference>
<sequence>MAENKLSIIIPAKNEAKLIGGIMKEVSKLKPFEIIVVDNGSRDNTKEIVKQLGGRVIEYPYPLGRNVPRAIGAYYAKGDIFLFIDGDQVISSDKLKPFIQAIEEGADVTLNDFRYVLKQKRRPHCTAVARKGLNLFLNKEEHDIDSYVSIPHAMNRKALETIGWWNLAETGVAIAKTFMSDLKVESPIAINVLRKNARRPGARIRAKTSPFAITHDEILGDHVLGLHCLIRQKGVRGGFLDDRNAAISTVNKETPTLGKTKSKRSAVIVTTKGRGKSVPSLISRLETAKVNEIVIVTDQTIDSYSEMKKNKKVKVIKISGSEGTYYERFIAVQHVRGENVLFLDGDFLLSTREINRFYKAVEGNTDLALNDKGYLLGHYPMSSKTSIHYCLNILMKKPDLLNFSLTEYPHALSGRVLNHLQPEDLLKPPVAYVKALLSNFNVSAPQRIKTCEEDVICDEIFFGDHLEAINLLIENTHEKGGFSDGKKFEAINELRKKEEENEST</sequence>
<comment type="similarity">
    <text evidence="1">Belongs to the glycosyltransferase 2 family.</text>
</comment>
<accession>A0A0V8HPH0</accession>